<feature type="domain" description="O-methyltransferase C-terminal" evidence="4">
    <location>
        <begin position="238"/>
        <end position="420"/>
    </location>
</feature>
<evidence type="ECO:0000259" key="4">
    <source>
        <dbReference type="Pfam" id="PF00891"/>
    </source>
</evidence>
<dbReference type="AlphaFoldDB" id="A0A9P4N0V3"/>
<gene>
    <name evidence="5" type="ORF">CC78DRAFT_559935</name>
</gene>
<dbReference type="EMBL" id="ML986608">
    <property type="protein sequence ID" value="KAF2265350.1"/>
    <property type="molecule type" value="Genomic_DNA"/>
</dbReference>
<dbReference type="GO" id="GO:0008171">
    <property type="term" value="F:O-methyltransferase activity"/>
    <property type="evidence" value="ECO:0007669"/>
    <property type="project" value="InterPro"/>
</dbReference>
<evidence type="ECO:0000313" key="6">
    <source>
        <dbReference type="Proteomes" id="UP000800093"/>
    </source>
</evidence>
<evidence type="ECO:0000313" key="5">
    <source>
        <dbReference type="EMBL" id="KAF2265350.1"/>
    </source>
</evidence>
<dbReference type="Pfam" id="PF00891">
    <property type="entry name" value="Methyltransf_2"/>
    <property type="match status" value="1"/>
</dbReference>
<dbReference type="GO" id="GO:0032259">
    <property type="term" value="P:methylation"/>
    <property type="evidence" value="ECO:0007669"/>
    <property type="project" value="UniProtKB-KW"/>
</dbReference>
<evidence type="ECO:0000256" key="2">
    <source>
        <dbReference type="ARBA" id="ARBA00022679"/>
    </source>
</evidence>
<evidence type="ECO:0000256" key="1">
    <source>
        <dbReference type="ARBA" id="ARBA00022603"/>
    </source>
</evidence>
<dbReference type="Gene3D" id="3.40.50.150">
    <property type="entry name" value="Vaccinia Virus protein VP39"/>
    <property type="match status" value="1"/>
</dbReference>
<organism evidence="5 6">
    <name type="scientific">Lojkania enalia</name>
    <dbReference type="NCBI Taxonomy" id="147567"/>
    <lineage>
        <taxon>Eukaryota</taxon>
        <taxon>Fungi</taxon>
        <taxon>Dikarya</taxon>
        <taxon>Ascomycota</taxon>
        <taxon>Pezizomycotina</taxon>
        <taxon>Dothideomycetes</taxon>
        <taxon>Pleosporomycetidae</taxon>
        <taxon>Pleosporales</taxon>
        <taxon>Pleosporales incertae sedis</taxon>
        <taxon>Lojkania</taxon>
    </lineage>
</organism>
<dbReference type="PANTHER" id="PTHR43712:SF12">
    <property type="entry name" value="STERIGMATOCYSTIN 8-O-METHYLTRANSFERASE"/>
    <property type="match status" value="1"/>
</dbReference>
<dbReference type="InterPro" id="IPR016461">
    <property type="entry name" value="COMT-like"/>
</dbReference>
<sequence length="446" mass="50101">MAASDLKPTLSGLGAQVKELSETLERLLKENSIEAPTLAADSPINISKYTSEIFVTKQKLQDSMNDLSIISQGPSESVFNYCHNVMPDAAALNIMNRFDFWSAVPLDGSASIADIAKHTSLPEEVVQRVIEHGITLRYFAYAKPPLASRVQHTSRSAALLKSSGLRALTDSCIELCGPPMMIMPEALEKYAVGKPNLTKNMKETAFALCHSGGNWGNYVTPWDYIENDGEGEKKGWLQRSFNEWMQYIKEIFNTNDVLLNAIDWRAAGEVKVVDIGGSGGHDSFELAKSYPNLNIVVQDLRECGPIFEKNVPTDLKSRVSFREHSFFNPQPVEADIYLIKLILHDWPDKECIDILRALRPSLKPGARIVFVDYVGKQAEFDPNLPRSIHQFGTSTDLRMMALFNCQERPVSAWKEIFHKADERFDIVRVDANPLTFLMIMEAIWRG</sequence>
<dbReference type="SUPFAM" id="SSF53335">
    <property type="entry name" value="S-adenosyl-L-methionine-dependent methyltransferases"/>
    <property type="match status" value="1"/>
</dbReference>
<comment type="caution">
    <text evidence="5">The sequence shown here is derived from an EMBL/GenBank/DDBJ whole genome shotgun (WGS) entry which is preliminary data.</text>
</comment>
<dbReference type="Proteomes" id="UP000800093">
    <property type="component" value="Unassembled WGS sequence"/>
</dbReference>
<proteinExistence type="predicted"/>
<name>A0A9P4N0V3_9PLEO</name>
<accession>A0A9P4N0V3</accession>
<protein>
    <submittedName>
        <fullName evidence="5">S-adenosyl-L-methionine-dependent methyltransferase</fullName>
    </submittedName>
</protein>
<dbReference type="InterPro" id="IPR029063">
    <property type="entry name" value="SAM-dependent_MTases_sf"/>
</dbReference>
<dbReference type="PROSITE" id="PS51683">
    <property type="entry name" value="SAM_OMT_II"/>
    <property type="match status" value="1"/>
</dbReference>
<reference evidence="6" key="1">
    <citation type="journal article" date="2020" name="Stud. Mycol.">
        <title>101 Dothideomycetes genomes: A test case for predicting lifestyles and emergence of pathogens.</title>
        <authorList>
            <person name="Haridas S."/>
            <person name="Albert R."/>
            <person name="Binder M."/>
            <person name="Bloem J."/>
            <person name="LaButti K."/>
            <person name="Salamov A."/>
            <person name="Andreopoulos B."/>
            <person name="Baker S."/>
            <person name="Barry K."/>
            <person name="Bills G."/>
            <person name="Bluhm B."/>
            <person name="Cannon C."/>
            <person name="Castanera R."/>
            <person name="Culley D."/>
            <person name="Daum C."/>
            <person name="Ezra D."/>
            <person name="Gonzalez J."/>
            <person name="Henrissat B."/>
            <person name="Kuo A."/>
            <person name="Liang C."/>
            <person name="Lipzen A."/>
            <person name="Lutzoni F."/>
            <person name="Magnuson J."/>
            <person name="Mondo S."/>
            <person name="Nolan M."/>
            <person name="Ohm R."/>
            <person name="Pangilinan J."/>
            <person name="Park H.-J."/>
            <person name="Ramirez L."/>
            <person name="Alfaro M."/>
            <person name="Sun H."/>
            <person name="Tritt A."/>
            <person name="Yoshinaga Y."/>
            <person name="Zwiers L.-H."/>
            <person name="Turgeon B."/>
            <person name="Goodwin S."/>
            <person name="Spatafora J."/>
            <person name="Crous P."/>
            <person name="Grigoriev I."/>
        </authorList>
    </citation>
    <scope>NUCLEOTIDE SEQUENCE [LARGE SCALE GENOMIC DNA]</scope>
    <source>
        <strain evidence="6">CBS 304.66</strain>
    </source>
</reference>
<evidence type="ECO:0000256" key="3">
    <source>
        <dbReference type="ARBA" id="ARBA00022691"/>
    </source>
</evidence>
<dbReference type="InterPro" id="IPR001077">
    <property type="entry name" value="COMT_C"/>
</dbReference>
<dbReference type="PANTHER" id="PTHR43712">
    <property type="entry name" value="PUTATIVE (AFU_ORTHOLOGUE AFUA_4G14580)-RELATED"/>
    <property type="match status" value="1"/>
</dbReference>
<keyword evidence="2" id="KW-0808">Transferase</keyword>
<keyword evidence="1 5" id="KW-0489">Methyltransferase</keyword>
<keyword evidence="6" id="KW-1185">Reference proteome</keyword>
<dbReference type="OrthoDB" id="1606438at2759"/>
<keyword evidence="3" id="KW-0949">S-adenosyl-L-methionine</keyword>